<dbReference type="PROSITE" id="PS50217">
    <property type="entry name" value="BZIP"/>
    <property type="match status" value="1"/>
</dbReference>
<dbReference type="Proteomes" id="UP001174694">
    <property type="component" value="Unassembled WGS sequence"/>
</dbReference>
<feature type="region of interest" description="Disordered" evidence="7">
    <location>
        <begin position="56"/>
        <end position="90"/>
    </location>
</feature>
<evidence type="ECO:0000313" key="10">
    <source>
        <dbReference type="Proteomes" id="UP001174694"/>
    </source>
</evidence>
<name>A0AA38S7M8_9PEZI</name>
<dbReference type="InterPro" id="IPR046347">
    <property type="entry name" value="bZIP_sf"/>
</dbReference>
<keyword evidence="6" id="KW-0175">Coiled coil</keyword>
<dbReference type="SUPFAM" id="SSF57959">
    <property type="entry name" value="Leucine zipper domain"/>
    <property type="match status" value="1"/>
</dbReference>
<keyword evidence="2" id="KW-0805">Transcription regulation</keyword>
<dbReference type="GO" id="GO:0000977">
    <property type="term" value="F:RNA polymerase II transcription regulatory region sequence-specific DNA binding"/>
    <property type="evidence" value="ECO:0007669"/>
    <property type="project" value="TreeGrafter"/>
</dbReference>
<dbReference type="PANTHER" id="PTHR13044:SF38">
    <property type="entry name" value="BZIP DOMAIN-CONTAINING PROTEIN"/>
    <property type="match status" value="1"/>
</dbReference>
<evidence type="ECO:0000256" key="6">
    <source>
        <dbReference type="SAM" id="Coils"/>
    </source>
</evidence>
<dbReference type="PROSITE" id="PS00036">
    <property type="entry name" value="BZIP_BASIC"/>
    <property type="match status" value="1"/>
</dbReference>
<accession>A0AA38S7M8</accession>
<keyword evidence="4" id="KW-0804">Transcription</keyword>
<dbReference type="InterPro" id="IPR004827">
    <property type="entry name" value="bZIP"/>
</dbReference>
<gene>
    <name evidence="9" type="ORF">NKR23_g3501</name>
</gene>
<organism evidence="9 10">
    <name type="scientific">Pleurostoma richardsiae</name>
    <dbReference type="NCBI Taxonomy" id="41990"/>
    <lineage>
        <taxon>Eukaryota</taxon>
        <taxon>Fungi</taxon>
        <taxon>Dikarya</taxon>
        <taxon>Ascomycota</taxon>
        <taxon>Pezizomycotina</taxon>
        <taxon>Sordariomycetes</taxon>
        <taxon>Sordariomycetidae</taxon>
        <taxon>Calosphaeriales</taxon>
        <taxon>Pleurostomataceae</taxon>
        <taxon>Pleurostoma</taxon>
    </lineage>
</organism>
<evidence type="ECO:0000256" key="2">
    <source>
        <dbReference type="ARBA" id="ARBA00023015"/>
    </source>
</evidence>
<feature type="domain" description="BZIP" evidence="8">
    <location>
        <begin position="77"/>
        <end position="140"/>
    </location>
</feature>
<proteinExistence type="predicted"/>
<reference evidence="9" key="1">
    <citation type="submission" date="2022-07" db="EMBL/GenBank/DDBJ databases">
        <title>Fungi with potential for degradation of polypropylene.</title>
        <authorList>
            <person name="Gostincar C."/>
        </authorList>
    </citation>
    <scope>NUCLEOTIDE SEQUENCE</scope>
    <source>
        <strain evidence="9">EXF-13308</strain>
    </source>
</reference>
<dbReference type="CDD" id="cd12193">
    <property type="entry name" value="bZIP_GCN4"/>
    <property type="match status" value="1"/>
</dbReference>
<keyword evidence="3" id="KW-0238">DNA-binding</keyword>
<evidence type="ECO:0000259" key="8">
    <source>
        <dbReference type="PROSITE" id="PS50217"/>
    </source>
</evidence>
<dbReference type="EMBL" id="JANBVO010000007">
    <property type="protein sequence ID" value="KAJ9150890.1"/>
    <property type="molecule type" value="Genomic_DNA"/>
</dbReference>
<dbReference type="AlphaFoldDB" id="A0AA38S7M8"/>
<feature type="region of interest" description="Disordered" evidence="7">
    <location>
        <begin position="1"/>
        <end position="29"/>
    </location>
</feature>
<dbReference type="Gene3D" id="1.20.5.170">
    <property type="match status" value="1"/>
</dbReference>
<protein>
    <recommendedName>
        <fullName evidence="8">BZIP domain-containing protein</fullName>
    </recommendedName>
</protein>
<dbReference type="GO" id="GO:0005634">
    <property type="term" value="C:nucleus"/>
    <property type="evidence" value="ECO:0007669"/>
    <property type="project" value="UniProtKB-SubCell"/>
</dbReference>
<feature type="compositionally biased region" description="Polar residues" evidence="7">
    <location>
        <begin position="14"/>
        <end position="29"/>
    </location>
</feature>
<evidence type="ECO:0000256" key="5">
    <source>
        <dbReference type="ARBA" id="ARBA00023242"/>
    </source>
</evidence>
<evidence type="ECO:0000256" key="1">
    <source>
        <dbReference type="ARBA" id="ARBA00004123"/>
    </source>
</evidence>
<comment type="caution">
    <text evidence="9">The sequence shown here is derived from an EMBL/GenBank/DDBJ whole genome shotgun (WGS) entry which is preliminary data.</text>
</comment>
<evidence type="ECO:0000256" key="7">
    <source>
        <dbReference type="SAM" id="MobiDB-lite"/>
    </source>
</evidence>
<evidence type="ECO:0000313" key="9">
    <source>
        <dbReference type="EMBL" id="KAJ9150890.1"/>
    </source>
</evidence>
<comment type="subcellular location">
    <subcellularLocation>
        <location evidence="1">Nucleus</location>
    </subcellularLocation>
</comment>
<keyword evidence="5" id="KW-0539">Nucleus</keyword>
<dbReference type="GO" id="GO:0001228">
    <property type="term" value="F:DNA-binding transcription activator activity, RNA polymerase II-specific"/>
    <property type="evidence" value="ECO:0007669"/>
    <property type="project" value="TreeGrafter"/>
</dbReference>
<dbReference type="PANTHER" id="PTHR13044">
    <property type="entry name" value="ACTIVATING TRANSCRIPTION FACTOR ATF 4/5"/>
    <property type="match status" value="1"/>
</dbReference>
<evidence type="ECO:0000256" key="3">
    <source>
        <dbReference type="ARBA" id="ARBA00023125"/>
    </source>
</evidence>
<feature type="compositionally biased region" description="Basic and acidic residues" evidence="7">
    <location>
        <begin position="72"/>
        <end position="82"/>
    </location>
</feature>
<evidence type="ECO:0000256" key="4">
    <source>
        <dbReference type="ARBA" id="ARBA00023163"/>
    </source>
</evidence>
<feature type="coiled-coil region" evidence="6">
    <location>
        <begin position="95"/>
        <end position="136"/>
    </location>
</feature>
<dbReference type="SMART" id="SM00338">
    <property type="entry name" value="BRLZ"/>
    <property type="match status" value="1"/>
</dbReference>
<feature type="compositionally biased region" description="Polar residues" evidence="7">
    <location>
        <begin position="56"/>
        <end position="69"/>
    </location>
</feature>
<keyword evidence="10" id="KW-1185">Reference proteome</keyword>
<sequence>MGLDDVPLFPPVTESPTFSNSLSDLTTHSPDLMSLGDLASSIPLFPPTSAAQVQVNFPSASNGSPASQGRRSKPDHDPDAALKRQRNTIAARKYRQKRLDRIKELEDALEEMTKERDDLRIRLARQEAETAALKEMMRSKSA</sequence>
<dbReference type="Pfam" id="PF07716">
    <property type="entry name" value="bZIP_2"/>
    <property type="match status" value="1"/>
</dbReference>